<evidence type="ECO:0000313" key="2">
    <source>
        <dbReference type="EMBL" id="KAK6309924.1"/>
    </source>
</evidence>
<reference evidence="2 3" key="1">
    <citation type="submission" date="2021-04" db="EMBL/GenBank/DDBJ databases">
        <authorList>
            <person name="De Guttry C."/>
            <person name="Zahm M."/>
            <person name="Klopp C."/>
            <person name="Cabau C."/>
            <person name="Louis A."/>
            <person name="Berthelot C."/>
            <person name="Parey E."/>
            <person name="Roest Crollius H."/>
            <person name="Montfort J."/>
            <person name="Robinson-Rechavi M."/>
            <person name="Bucao C."/>
            <person name="Bouchez O."/>
            <person name="Gislard M."/>
            <person name="Lluch J."/>
            <person name="Milhes M."/>
            <person name="Lampietro C."/>
            <person name="Lopez Roques C."/>
            <person name="Donnadieu C."/>
            <person name="Braasch I."/>
            <person name="Desvignes T."/>
            <person name="Postlethwait J."/>
            <person name="Bobe J."/>
            <person name="Wedekind C."/>
            <person name="Guiguen Y."/>
        </authorList>
    </citation>
    <scope>NUCLEOTIDE SEQUENCE [LARGE SCALE GENOMIC DNA]</scope>
    <source>
        <strain evidence="2">Cs_M1</strain>
        <tissue evidence="2">Blood</tissue>
    </source>
</reference>
<keyword evidence="3" id="KW-1185">Reference proteome</keyword>
<gene>
    <name evidence="2" type="ORF">J4Q44_G00198050</name>
</gene>
<organism evidence="2 3">
    <name type="scientific">Coregonus suidteri</name>
    <dbReference type="NCBI Taxonomy" id="861788"/>
    <lineage>
        <taxon>Eukaryota</taxon>
        <taxon>Metazoa</taxon>
        <taxon>Chordata</taxon>
        <taxon>Craniata</taxon>
        <taxon>Vertebrata</taxon>
        <taxon>Euteleostomi</taxon>
        <taxon>Actinopterygii</taxon>
        <taxon>Neopterygii</taxon>
        <taxon>Teleostei</taxon>
        <taxon>Protacanthopterygii</taxon>
        <taxon>Salmoniformes</taxon>
        <taxon>Salmonidae</taxon>
        <taxon>Coregoninae</taxon>
        <taxon>Coregonus</taxon>
    </lineage>
</organism>
<accession>A0AAN8LIE2</accession>
<evidence type="ECO:0000313" key="3">
    <source>
        <dbReference type="Proteomes" id="UP001356427"/>
    </source>
</evidence>
<proteinExistence type="predicted"/>
<dbReference type="EMBL" id="JAGTTL010000017">
    <property type="protein sequence ID" value="KAK6309924.1"/>
    <property type="molecule type" value="Genomic_DNA"/>
</dbReference>
<comment type="caution">
    <text evidence="2">The sequence shown here is derived from an EMBL/GenBank/DDBJ whole genome shotgun (WGS) entry which is preliminary data.</text>
</comment>
<feature type="compositionally biased region" description="Basic residues" evidence="1">
    <location>
        <begin position="28"/>
        <end position="39"/>
    </location>
</feature>
<feature type="compositionally biased region" description="Basic residues" evidence="1">
    <location>
        <begin position="1"/>
        <end position="10"/>
    </location>
</feature>
<protein>
    <submittedName>
        <fullName evidence="2">Uncharacterized protein</fullName>
    </submittedName>
</protein>
<feature type="region of interest" description="Disordered" evidence="1">
    <location>
        <begin position="1"/>
        <end position="39"/>
    </location>
</feature>
<feature type="region of interest" description="Disordered" evidence="1">
    <location>
        <begin position="77"/>
        <end position="138"/>
    </location>
</feature>
<evidence type="ECO:0000256" key="1">
    <source>
        <dbReference type="SAM" id="MobiDB-lite"/>
    </source>
</evidence>
<dbReference type="Proteomes" id="UP001356427">
    <property type="component" value="Unassembled WGS sequence"/>
</dbReference>
<sequence>MMTRRRRQLKRRESGVRKPAAGGWQKPTTRKGTKQKIKMQRLEVINWQWGFGGEGDVKRGRRAGQCRGKRVILQKGFLPEPSYPTCGTPEGGSPTGEYRHPKPQQKHPKGGSARREHPSVGGPRPACTKHIHQPLSAR</sequence>
<name>A0AAN8LIE2_9TELE</name>
<dbReference type="AlphaFoldDB" id="A0AAN8LIE2"/>